<evidence type="ECO:0000256" key="6">
    <source>
        <dbReference type="SAM" id="Phobius"/>
    </source>
</evidence>
<feature type="transmembrane region" description="Helical" evidence="6">
    <location>
        <begin position="219"/>
        <end position="240"/>
    </location>
</feature>
<feature type="domain" description="Rhodopsin" evidence="7">
    <location>
        <begin position="42"/>
        <end position="283"/>
    </location>
</feature>
<keyword evidence="4 6" id="KW-0472">Membrane</keyword>
<dbReference type="InterPro" id="IPR052337">
    <property type="entry name" value="SAT4-like"/>
</dbReference>
<feature type="transmembrane region" description="Helical" evidence="6">
    <location>
        <begin position="24"/>
        <end position="46"/>
    </location>
</feature>
<proteinExistence type="inferred from homology"/>
<evidence type="ECO:0000256" key="4">
    <source>
        <dbReference type="ARBA" id="ARBA00023136"/>
    </source>
</evidence>
<name>A0A6G1HXK8_9PEZI</name>
<feature type="transmembrane region" description="Helical" evidence="6">
    <location>
        <begin position="136"/>
        <end position="157"/>
    </location>
</feature>
<comment type="similarity">
    <text evidence="5">Belongs to the SAT4 family.</text>
</comment>
<keyword evidence="9" id="KW-1185">Reference proteome</keyword>
<evidence type="ECO:0000259" key="7">
    <source>
        <dbReference type="Pfam" id="PF20684"/>
    </source>
</evidence>
<dbReference type="InterPro" id="IPR049326">
    <property type="entry name" value="Rhodopsin_dom_fungi"/>
</dbReference>
<evidence type="ECO:0000313" key="9">
    <source>
        <dbReference type="Proteomes" id="UP000799640"/>
    </source>
</evidence>
<feature type="non-terminal residue" evidence="8">
    <location>
        <position position="304"/>
    </location>
</feature>
<evidence type="ECO:0000256" key="2">
    <source>
        <dbReference type="ARBA" id="ARBA00022692"/>
    </source>
</evidence>
<feature type="transmembrane region" description="Helical" evidence="6">
    <location>
        <begin position="187"/>
        <end position="207"/>
    </location>
</feature>
<dbReference type="EMBL" id="ML996694">
    <property type="protein sequence ID" value="KAF2400674.1"/>
    <property type="molecule type" value="Genomic_DNA"/>
</dbReference>
<dbReference type="GO" id="GO:0016020">
    <property type="term" value="C:membrane"/>
    <property type="evidence" value="ECO:0007669"/>
    <property type="project" value="UniProtKB-SubCell"/>
</dbReference>
<keyword evidence="3 6" id="KW-1133">Transmembrane helix</keyword>
<accession>A0A6G1HXK8</accession>
<dbReference type="PANTHER" id="PTHR33048:SF129">
    <property type="entry name" value="INTEGRAL MEMBRANE PROTEIN-RELATED"/>
    <property type="match status" value="1"/>
</dbReference>
<dbReference type="Pfam" id="PF20684">
    <property type="entry name" value="Fung_rhodopsin"/>
    <property type="match status" value="1"/>
</dbReference>
<dbReference type="OrthoDB" id="3923077at2759"/>
<dbReference type="AlphaFoldDB" id="A0A6G1HXK8"/>
<feature type="transmembrane region" description="Helical" evidence="6">
    <location>
        <begin position="109"/>
        <end position="129"/>
    </location>
</feature>
<dbReference type="PANTHER" id="PTHR33048">
    <property type="entry name" value="PTH11-LIKE INTEGRAL MEMBRANE PROTEIN (AFU_ORTHOLOGUE AFUA_5G11245)"/>
    <property type="match status" value="1"/>
</dbReference>
<gene>
    <name evidence="8" type="ORF">EJ06DRAFT_493084</name>
</gene>
<organism evidence="8 9">
    <name type="scientific">Trichodelitschia bisporula</name>
    <dbReference type="NCBI Taxonomy" id="703511"/>
    <lineage>
        <taxon>Eukaryota</taxon>
        <taxon>Fungi</taxon>
        <taxon>Dikarya</taxon>
        <taxon>Ascomycota</taxon>
        <taxon>Pezizomycotina</taxon>
        <taxon>Dothideomycetes</taxon>
        <taxon>Dothideomycetes incertae sedis</taxon>
        <taxon>Phaeotrichales</taxon>
        <taxon>Phaeotrichaceae</taxon>
        <taxon>Trichodelitschia</taxon>
    </lineage>
</organism>
<evidence type="ECO:0000256" key="3">
    <source>
        <dbReference type="ARBA" id="ARBA00022989"/>
    </source>
</evidence>
<evidence type="ECO:0000256" key="1">
    <source>
        <dbReference type="ARBA" id="ARBA00004141"/>
    </source>
</evidence>
<reference evidence="8" key="1">
    <citation type="journal article" date="2020" name="Stud. Mycol.">
        <title>101 Dothideomycetes genomes: a test case for predicting lifestyles and emergence of pathogens.</title>
        <authorList>
            <person name="Haridas S."/>
            <person name="Albert R."/>
            <person name="Binder M."/>
            <person name="Bloem J."/>
            <person name="Labutti K."/>
            <person name="Salamov A."/>
            <person name="Andreopoulos B."/>
            <person name="Baker S."/>
            <person name="Barry K."/>
            <person name="Bills G."/>
            <person name="Bluhm B."/>
            <person name="Cannon C."/>
            <person name="Castanera R."/>
            <person name="Culley D."/>
            <person name="Daum C."/>
            <person name="Ezra D."/>
            <person name="Gonzalez J."/>
            <person name="Henrissat B."/>
            <person name="Kuo A."/>
            <person name="Liang C."/>
            <person name="Lipzen A."/>
            <person name="Lutzoni F."/>
            <person name="Magnuson J."/>
            <person name="Mondo S."/>
            <person name="Nolan M."/>
            <person name="Ohm R."/>
            <person name="Pangilinan J."/>
            <person name="Park H.-J."/>
            <person name="Ramirez L."/>
            <person name="Alfaro M."/>
            <person name="Sun H."/>
            <person name="Tritt A."/>
            <person name="Yoshinaga Y."/>
            <person name="Zwiers L.-H."/>
            <person name="Turgeon B."/>
            <person name="Goodwin S."/>
            <person name="Spatafora J."/>
            <person name="Crous P."/>
            <person name="Grigoriev I."/>
        </authorList>
    </citation>
    <scope>NUCLEOTIDE SEQUENCE</scope>
    <source>
        <strain evidence="8">CBS 262.69</strain>
    </source>
</reference>
<keyword evidence="2 6" id="KW-0812">Transmembrane</keyword>
<sequence length="304" mass="34237">MSGETLVRPDLGVPMRPDDNRSHYSLPVDSTMAWIAIATYLLRMYTRVYPRNNLRWDDFFITLGALCLVMAWVCEVYMVRHGMGRHVEYIMSPTNLIFMGKIRLIALPAWFWGTTFTKVSLGFMMLRILQARKWQIILYSVIAALLVATAITTGFQYTECTPFRAFWNPMTPGAHCRPLELVLKHTYWSTIIFIVSDVFFALLPLSFILKMQLPVYEKVIITLLMGLGLIASIAGIIKLTHARQFLSSKDPTWDGITFGMWAAAEQSIGIFAACVPPLKALLAQFLRSIGRGFSKNFSGGSGSG</sequence>
<dbReference type="Proteomes" id="UP000799640">
    <property type="component" value="Unassembled WGS sequence"/>
</dbReference>
<evidence type="ECO:0000256" key="5">
    <source>
        <dbReference type="ARBA" id="ARBA00038359"/>
    </source>
</evidence>
<comment type="subcellular location">
    <subcellularLocation>
        <location evidence="1">Membrane</location>
        <topology evidence="1">Multi-pass membrane protein</topology>
    </subcellularLocation>
</comment>
<feature type="transmembrane region" description="Helical" evidence="6">
    <location>
        <begin position="58"/>
        <end position="79"/>
    </location>
</feature>
<evidence type="ECO:0000313" key="8">
    <source>
        <dbReference type="EMBL" id="KAF2400674.1"/>
    </source>
</evidence>
<protein>
    <recommendedName>
        <fullName evidence="7">Rhodopsin domain-containing protein</fullName>
    </recommendedName>
</protein>